<dbReference type="AlphaFoldDB" id="A0A1H0ZV84"/>
<dbReference type="STRING" id="35622.SAMN04489764_0161"/>
<dbReference type="PROSITE" id="PS51176">
    <property type="entry name" value="PDH_ADH"/>
    <property type="match status" value="1"/>
</dbReference>
<feature type="domain" description="Prephenate/arogenate dehydrogenase" evidence="4">
    <location>
        <begin position="18"/>
        <end position="299"/>
    </location>
</feature>
<keyword evidence="2" id="KW-0560">Oxidoreductase</keyword>
<dbReference type="Pfam" id="PF02153">
    <property type="entry name" value="PDH_N"/>
    <property type="match status" value="1"/>
</dbReference>
<dbReference type="Proteomes" id="UP000217103">
    <property type="component" value="Unassembled WGS sequence"/>
</dbReference>
<dbReference type="GO" id="GO:0008977">
    <property type="term" value="F:prephenate dehydrogenase (NAD+) activity"/>
    <property type="evidence" value="ECO:0007669"/>
    <property type="project" value="InterPro"/>
</dbReference>
<evidence type="ECO:0000256" key="1">
    <source>
        <dbReference type="ARBA" id="ARBA00007964"/>
    </source>
</evidence>
<dbReference type="InterPro" id="IPR046826">
    <property type="entry name" value="PDH_N"/>
</dbReference>
<dbReference type="GO" id="GO:0004665">
    <property type="term" value="F:prephenate dehydrogenase (NADP+) activity"/>
    <property type="evidence" value="ECO:0007669"/>
    <property type="project" value="InterPro"/>
</dbReference>
<gene>
    <name evidence="5" type="ORF">SAMN04489764_0161</name>
</gene>
<dbReference type="Gene3D" id="1.10.3660.10">
    <property type="entry name" value="6-phosphogluconate dehydrogenase C-terminal like domain"/>
    <property type="match status" value="1"/>
</dbReference>
<accession>A0A1H0ZV84</accession>
<protein>
    <submittedName>
        <fullName evidence="5">Prephenate dehydrogenase</fullName>
    </submittedName>
</protein>
<dbReference type="PANTHER" id="PTHR21363">
    <property type="entry name" value="PREPHENATE DEHYDROGENASE"/>
    <property type="match status" value="1"/>
</dbReference>
<keyword evidence="3" id="KW-1133">Transmembrane helix</keyword>
<dbReference type="InterPro" id="IPR003099">
    <property type="entry name" value="Prephen_DH"/>
</dbReference>
<dbReference type="InterPro" id="IPR036291">
    <property type="entry name" value="NAD(P)-bd_dom_sf"/>
</dbReference>
<dbReference type="InterPro" id="IPR050812">
    <property type="entry name" value="Preph/Arog_dehydrog"/>
</dbReference>
<dbReference type="NCBIfam" id="NF005112">
    <property type="entry name" value="PRK06545.2-4"/>
    <property type="match status" value="1"/>
</dbReference>
<dbReference type="RefSeq" id="WP_093256825.1">
    <property type="nucleotide sequence ID" value="NZ_FNKK01000002.1"/>
</dbReference>
<proteinExistence type="inferred from homology"/>
<evidence type="ECO:0000259" key="4">
    <source>
        <dbReference type="PROSITE" id="PS51176"/>
    </source>
</evidence>
<dbReference type="InterPro" id="IPR008927">
    <property type="entry name" value="6-PGluconate_DH-like_C_sf"/>
</dbReference>
<dbReference type="Pfam" id="PF20463">
    <property type="entry name" value="PDH_C"/>
    <property type="match status" value="1"/>
</dbReference>
<sequence length="315" mass="32892">MSTLMFPADRNADPVVIRRVVVIGCGLIGTSVALALRRAGVRVALADRDPRSLAQAVRMGAGTALRPGGGPADVVVIATPPSAVAAVLRDAQERRLGTVYTDVASAKARILAEARRIGCDLSGYVPGHPLAGRELPGPRAARADLFDGRAWVVCPHPELSPRALRVTAALARVCGAEVTSLPPDAHDRAAAAVSHLPHVLSATLASRFADADAAALPLAGRGLWDVTRVAGGPAEMWRDILDHNAEPVAALLEAVARDLNRVAHALRSADRSPGDAATDVLTRGNIGRGRIVRAFARRDAQRSPRYAETALPAAS</sequence>
<keyword evidence="3" id="KW-0472">Membrane</keyword>
<dbReference type="GO" id="GO:0070403">
    <property type="term" value="F:NAD+ binding"/>
    <property type="evidence" value="ECO:0007669"/>
    <property type="project" value="InterPro"/>
</dbReference>
<dbReference type="PANTHER" id="PTHR21363:SF0">
    <property type="entry name" value="PREPHENATE DEHYDROGENASE [NADP(+)]"/>
    <property type="match status" value="1"/>
</dbReference>
<comment type="similarity">
    <text evidence="1">Belongs to the prephenate/arogenate dehydrogenase family.</text>
</comment>
<dbReference type="EMBL" id="FNKK01000002">
    <property type="protein sequence ID" value="SDQ31279.1"/>
    <property type="molecule type" value="Genomic_DNA"/>
</dbReference>
<dbReference type="SUPFAM" id="SSF48179">
    <property type="entry name" value="6-phosphogluconate dehydrogenase C-terminal domain-like"/>
    <property type="match status" value="1"/>
</dbReference>
<dbReference type="InterPro" id="IPR046825">
    <property type="entry name" value="PDH_C"/>
</dbReference>
<keyword evidence="3" id="KW-0812">Transmembrane</keyword>
<dbReference type="GO" id="GO:0006571">
    <property type="term" value="P:tyrosine biosynthetic process"/>
    <property type="evidence" value="ECO:0007669"/>
    <property type="project" value="InterPro"/>
</dbReference>
<name>A0A1H0ZV84_9ACTN</name>
<organism evidence="5 6">
    <name type="scientific">Thermostaphylospora chromogena</name>
    <dbReference type="NCBI Taxonomy" id="35622"/>
    <lineage>
        <taxon>Bacteria</taxon>
        <taxon>Bacillati</taxon>
        <taxon>Actinomycetota</taxon>
        <taxon>Actinomycetes</taxon>
        <taxon>Streptosporangiales</taxon>
        <taxon>Thermomonosporaceae</taxon>
        <taxon>Thermostaphylospora</taxon>
    </lineage>
</organism>
<evidence type="ECO:0000313" key="6">
    <source>
        <dbReference type="Proteomes" id="UP000217103"/>
    </source>
</evidence>
<evidence type="ECO:0000256" key="3">
    <source>
        <dbReference type="SAM" id="Phobius"/>
    </source>
</evidence>
<evidence type="ECO:0000313" key="5">
    <source>
        <dbReference type="EMBL" id="SDQ31279.1"/>
    </source>
</evidence>
<evidence type="ECO:0000256" key="2">
    <source>
        <dbReference type="ARBA" id="ARBA00023002"/>
    </source>
</evidence>
<reference evidence="5 6" key="1">
    <citation type="submission" date="2016-10" db="EMBL/GenBank/DDBJ databases">
        <authorList>
            <person name="de Groot N.N."/>
        </authorList>
    </citation>
    <scope>NUCLEOTIDE SEQUENCE [LARGE SCALE GENOMIC DNA]</scope>
    <source>
        <strain evidence="5 6">DSM 43794</strain>
    </source>
</reference>
<dbReference type="Gene3D" id="3.40.50.720">
    <property type="entry name" value="NAD(P)-binding Rossmann-like Domain"/>
    <property type="match status" value="1"/>
</dbReference>
<dbReference type="SUPFAM" id="SSF51735">
    <property type="entry name" value="NAD(P)-binding Rossmann-fold domains"/>
    <property type="match status" value="1"/>
</dbReference>
<keyword evidence="6" id="KW-1185">Reference proteome</keyword>
<feature type="transmembrane region" description="Helical" evidence="3">
    <location>
        <begin position="16"/>
        <end position="36"/>
    </location>
</feature>
<dbReference type="OrthoDB" id="9802008at2"/>